<evidence type="ECO:0008006" key="4">
    <source>
        <dbReference type="Google" id="ProtNLM"/>
    </source>
</evidence>
<dbReference type="OrthoDB" id="3357271at2759"/>
<name>A0A9P6HY52_9PEZI</name>
<dbReference type="Proteomes" id="UP000781932">
    <property type="component" value="Unassembled WGS sequence"/>
</dbReference>
<dbReference type="EMBL" id="JAATWM020000036">
    <property type="protein sequence ID" value="KAF9872719.1"/>
    <property type="molecule type" value="Genomic_DNA"/>
</dbReference>
<evidence type="ECO:0000313" key="3">
    <source>
        <dbReference type="Proteomes" id="UP000781932"/>
    </source>
</evidence>
<feature type="compositionally biased region" description="Low complexity" evidence="1">
    <location>
        <begin position="338"/>
        <end position="348"/>
    </location>
</feature>
<organism evidence="2 3">
    <name type="scientific">Colletotrichum karsti</name>
    <dbReference type="NCBI Taxonomy" id="1095194"/>
    <lineage>
        <taxon>Eukaryota</taxon>
        <taxon>Fungi</taxon>
        <taxon>Dikarya</taxon>
        <taxon>Ascomycota</taxon>
        <taxon>Pezizomycotina</taxon>
        <taxon>Sordariomycetes</taxon>
        <taxon>Hypocreomycetidae</taxon>
        <taxon>Glomerellales</taxon>
        <taxon>Glomerellaceae</taxon>
        <taxon>Colletotrichum</taxon>
        <taxon>Colletotrichum boninense species complex</taxon>
    </lineage>
</organism>
<feature type="region of interest" description="Disordered" evidence="1">
    <location>
        <begin position="1"/>
        <end position="292"/>
    </location>
</feature>
<comment type="caution">
    <text evidence="2">The sequence shown here is derived from an EMBL/GenBank/DDBJ whole genome shotgun (WGS) entry which is preliminary data.</text>
</comment>
<dbReference type="RefSeq" id="XP_038742180.1">
    <property type="nucleotide sequence ID" value="XM_038892613.1"/>
</dbReference>
<accession>A0A9P6HY52</accession>
<reference evidence="2" key="2">
    <citation type="submission" date="2020-11" db="EMBL/GenBank/DDBJ databases">
        <title>Whole genome sequencing of Colletotrichum sp.</title>
        <authorList>
            <person name="Li H."/>
        </authorList>
    </citation>
    <scope>NUCLEOTIDE SEQUENCE</scope>
    <source>
        <strain evidence="2">CkLH20</strain>
    </source>
</reference>
<feature type="compositionally biased region" description="Basic and acidic residues" evidence="1">
    <location>
        <begin position="32"/>
        <end position="43"/>
    </location>
</feature>
<feature type="compositionally biased region" description="Low complexity" evidence="1">
    <location>
        <begin position="156"/>
        <end position="167"/>
    </location>
</feature>
<keyword evidence="3" id="KW-1185">Reference proteome</keyword>
<feature type="compositionally biased region" description="Pro residues" evidence="1">
    <location>
        <begin position="349"/>
        <end position="358"/>
    </location>
</feature>
<evidence type="ECO:0000313" key="2">
    <source>
        <dbReference type="EMBL" id="KAF9872719.1"/>
    </source>
</evidence>
<reference evidence="2" key="1">
    <citation type="submission" date="2020-03" db="EMBL/GenBank/DDBJ databases">
        <authorList>
            <person name="He L."/>
        </authorList>
    </citation>
    <scope>NUCLEOTIDE SEQUENCE</scope>
    <source>
        <strain evidence="2">CkLH20</strain>
    </source>
</reference>
<feature type="compositionally biased region" description="Low complexity" evidence="1">
    <location>
        <begin position="222"/>
        <end position="231"/>
    </location>
</feature>
<proteinExistence type="predicted"/>
<sequence>MSSGFGNFMKNGWHPEKEGTTLKGQVNGLLGRNKEKEREERVARPLSSLQDPSTFAPPPRRVPGQPLPPPPRSNATSPGVPPPPYDAASGYSQQQQEEEEAPPPQPFRVNTTGLSTAHLPPPPGRKDGADGRSPAPDQGAVRPPPKLPPRLPPRTPSATSTATLSSAPAPPPTSSGGGYLNQSAMNRLGAAGISVPSLGIGKSAPEPPTRSNAGSPAPPPRSGAFSPPSAGQMSELQNRFSKLGKSSGQSASPPPPPTEGTTMEQKQAALRTASNFHKDPSSVSMKDARSAASTFNNFRQRHGEQVAAGVKSANNLNQKYGIADKVGKYAGQAGGQAGEHQQTGTTNPPSNPLSPPPALVNALGKKKPPPPPPPKKKPQFGGAPQTSASSAGDDDEPPPIPLATKPTF</sequence>
<gene>
    <name evidence="2" type="ORF">CkaCkLH20_09898</name>
</gene>
<dbReference type="AlphaFoldDB" id="A0A9P6HY52"/>
<feature type="compositionally biased region" description="Pro residues" evidence="1">
    <location>
        <begin position="55"/>
        <end position="72"/>
    </location>
</feature>
<protein>
    <recommendedName>
        <fullName evidence="4">GMP synthase</fullName>
    </recommendedName>
</protein>
<feature type="compositionally biased region" description="Basic residues" evidence="1">
    <location>
        <begin position="364"/>
        <end position="378"/>
    </location>
</feature>
<evidence type="ECO:0000256" key="1">
    <source>
        <dbReference type="SAM" id="MobiDB-lite"/>
    </source>
</evidence>
<feature type="compositionally biased region" description="Polar residues" evidence="1">
    <location>
        <begin position="232"/>
        <end position="251"/>
    </location>
</feature>
<feature type="region of interest" description="Disordered" evidence="1">
    <location>
        <begin position="331"/>
        <end position="408"/>
    </location>
</feature>
<dbReference type="GeneID" id="62165687"/>
<feature type="compositionally biased region" description="Pro residues" evidence="1">
    <location>
        <begin position="142"/>
        <end position="155"/>
    </location>
</feature>